<feature type="transmembrane region" description="Helical" evidence="9">
    <location>
        <begin position="180"/>
        <end position="198"/>
    </location>
</feature>
<proteinExistence type="inferred from homology"/>
<dbReference type="GO" id="GO:0015920">
    <property type="term" value="P:lipopolysaccharide transport"/>
    <property type="evidence" value="ECO:0007669"/>
    <property type="project" value="TreeGrafter"/>
</dbReference>
<keyword evidence="7 9" id="KW-1133">Transmembrane helix</keyword>
<evidence type="ECO:0000259" key="10">
    <source>
        <dbReference type="PROSITE" id="PS51012"/>
    </source>
</evidence>
<feature type="transmembrane region" description="Helical" evidence="9">
    <location>
        <begin position="112"/>
        <end position="134"/>
    </location>
</feature>
<keyword evidence="3 9" id="KW-0813">Transport</keyword>
<name>A0AB35C036_9GAMM</name>
<feature type="transmembrane region" description="Helical" evidence="9">
    <location>
        <begin position="146"/>
        <end position="168"/>
    </location>
</feature>
<reference evidence="11" key="1">
    <citation type="submission" date="2021-03" db="EMBL/GenBank/DDBJ databases">
        <title>Identification and antibiotic profiling of Wohlfahrtiimonas chitiniclastica, an underestimated human pathogen.</title>
        <authorList>
            <person name="Kopf A."/>
            <person name="Bunk B."/>
            <person name="Coldewey S."/>
            <person name="Gunzer F."/>
            <person name="Riedel T."/>
            <person name="Schroettner P."/>
        </authorList>
    </citation>
    <scope>NUCLEOTIDE SEQUENCE</scope>
    <source>
        <strain evidence="11">DSM 100917</strain>
    </source>
</reference>
<dbReference type="PANTHER" id="PTHR30413">
    <property type="entry name" value="INNER MEMBRANE TRANSPORT PERMEASE"/>
    <property type="match status" value="1"/>
</dbReference>
<keyword evidence="4 9" id="KW-1003">Cell membrane</keyword>
<evidence type="ECO:0000313" key="12">
    <source>
        <dbReference type="Proteomes" id="UP000680020"/>
    </source>
</evidence>
<evidence type="ECO:0000256" key="3">
    <source>
        <dbReference type="ARBA" id="ARBA00022448"/>
    </source>
</evidence>
<dbReference type="InterPro" id="IPR013525">
    <property type="entry name" value="ABC2_TM"/>
</dbReference>
<comment type="subcellular location">
    <subcellularLocation>
        <location evidence="1 9">Cell inner membrane</location>
        <topology evidence="1 9">Multi-pass membrane protein</topology>
    </subcellularLocation>
</comment>
<dbReference type="PANTHER" id="PTHR30413:SF8">
    <property type="entry name" value="TRANSPORT PERMEASE PROTEIN"/>
    <property type="match status" value="1"/>
</dbReference>
<gene>
    <name evidence="11" type="ORF">J7561_06910</name>
</gene>
<feature type="transmembrane region" description="Helical" evidence="9">
    <location>
        <begin position="61"/>
        <end position="79"/>
    </location>
</feature>
<evidence type="ECO:0000256" key="4">
    <source>
        <dbReference type="ARBA" id="ARBA00022475"/>
    </source>
</evidence>
<dbReference type="GO" id="GO:0043190">
    <property type="term" value="C:ATP-binding cassette (ABC) transporter complex"/>
    <property type="evidence" value="ECO:0007669"/>
    <property type="project" value="InterPro"/>
</dbReference>
<dbReference type="AlphaFoldDB" id="A0AB35C036"/>
<evidence type="ECO:0000256" key="5">
    <source>
        <dbReference type="ARBA" id="ARBA00022519"/>
    </source>
</evidence>
<feature type="transmembrane region" description="Helical" evidence="9">
    <location>
        <begin position="34"/>
        <end position="55"/>
    </location>
</feature>
<dbReference type="EMBL" id="JAGIBU010000005">
    <property type="protein sequence ID" value="MBS7824932.1"/>
    <property type="molecule type" value="Genomic_DNA"/>
</dbReference>
<dbReference type="InterPro" id="IPR047817">
    <property type="entry name" value="ABC2_TM_bact-type"/>
</dbReference>
<dbReference type="RefSeq" id="WP_213404078.1">
    <property type="nucleotide sequence ID" value="NZ_JAGIBT010000006.1"/>
</dbReference>
<dbReference type="GO" id="GO:0140359">
    <property type="term" value="F:ABC-type transporter activity"/>
    <property type="evidence" value="ECO:0007669"/>
    <property type="project" value="InterPro"/>
</dbReference>
<comment type="similarity">
    <text evidence="2 9">Belongs to the ABC-2 integral membrane protein family.</text>
</comment>
<comment type="caution">
    <text evidence="11">The sequence shown here is derived from an EMBL/GenBank/DDBJ whole genome shotgun (WGS) entry which is preliminary data.</text>
</comment>
<evidence type="ECO:0000256" key="6">
    <source>
        <dbReference type="ARBA" id="ARBA00022692"/>
    </source>
</evidence>
<keyword evidence="5" id="KW-0997">Cell inner membrane</keyword>
<keyword evidence="6 9" id="KW-0812">Transmembrane</keyword>
<evidence type="ECO:0000256" key="8">
    <source>
        <dbReference type="ARBA" id="ARBA00023136"/>
    </source>
</evidence>
<evidence type="ECO:0000256" key="9">
    <source>
        <dbReference type="RuleBase" id="RU361157"/>
    </source>
</evidence>
<evidence type="ECO:0000256" key="1">
    <source>
        <dbReference type="ARBA" id="ARBA00004429"/>
    </source>
</evidence>
<evidence type="ECO:0000313" key="11">
    <source>
        <dbReference type="EMBL" id="MBS7824932.1"/>
    </source>
</evidence>
<protein>
    <recommendedName>
        <fullName evidence="9">Transport permease protein</fullName>
    </recommendedName>
</protein>
<dbReference type="PRINTS" id="PR00164">
    <property type="entry name" value="ABC2TRNSPORT"/>
</dbReference>
<sequence length="262" mass="30466">MRTRRPPLKIMQDVLFALVLREFLTRFGSRRMGAFWMLFEPMAHIGVMLFIFSVIRARHMPGMDFAVFLITGMIPFFLMRNIVMKLMDAVSANQALFAYPNIKIFDTYIARVLVECIIYICIYAILVFILGFWVGYDVSIAHPLEWISALVIGILFSFGLGIIFSILVHAMPNVKSIIRIVFMPIYLISGIIFPLWIIPEQYLPWVLWNPYAHIISDVREGVFAYYPHVPGVSQIYPLICTIIFLFVGLGLYRLRRERLLMR</sequence>
<organism evidence="11 12">
    <name type="scientific">Wohlfahrtiimonas chitiniclastica</name>
    <dbReference type="NCBI Taxonomy" id="400946"/>
    <lineage>
        <taxon>Bacteria</taxon>
        <taxon>Pseudomonadati</taxon>
        <taxon>Pseudomonadota</taxon>
        <taxon>Gammaproteobacteria</taxon>
        <taxon>Cardiobacteriales</taxon>
        <taxon>Ignatzschineriaceae</taxon>
        <taxon>Wohlfahrtiimonas</taxon>
    </lineage>
</organism>
<evidence type="ECO:0000256" key="7">
    <source>
        <dbReference type="ARBA" id="ARBA00022989"/>
    </source>
</evidence>
<evidence type="ECO:0000256" key="2">
    <source>
        <dbReference type="ARBA" id="ARBA00007783"/>
    </source>
</evidence>
<dbReference type="Proteomes" id="UP000680020">
    <property type="component" value="Unassembled WGS sequence"/>
</dbReference>
<dbReference type="InterPro" id="IPR000412">
    <property type="entry name" value="ABC_2_transport"/>
</dbReference>
<feature type="domain" description="ABC transmembrane type-2" evidence="10">
    <location>
        <begin position="32"/>
        <end position="255"/>
    </location>
</feature>
<keyword evidence="8 9" id="KW-0472">Membrane</keyword>
<dbReference type="PROSITE" id="PS51012">
    <property type="entry name" value="ABC_TM2"/>
    <property type="match status" value="1"/>
</dbReference>
<accession>A0AB35C036</accession>
<dbReference type="Pfam" id="PF01061">
    <property type="entry name" value="ABC2_membrane"/>
    <property type="match status" value="1"/>
</dbReference>
<feature type="transmembrane region" description="Helical" evidence="9">
    <location>
        <begin position="235"/>
        <end position="254"/>
    </location>
</feature>